<gene>
    <name evidence="1" type="ORF">FAZ78_08085</name>
</gene>
<proteinExistence type="predicted"/>
<dbReference type="EMBL" id="SWAU01000059">
    <property type="protein sequence ID" value="TKA97066.1"/>
    <property type="molecule type" value="Genomic_DNA"/>
</dbReference>
<name>A0A4U0Z1R9_9RHOB</name>
<evidence type="ECO:0000313" key="1">
    <source>
        <dbReference type="EMBL" id="TKA97066.1"/>
    </source>
</evidence>
<accession>A0A4U0Z1R9</accession>
<comment type="caution">
    <text evidence="1">The sequence shown here is derived from an EMBL/GenBank/DDBJ whole genome shotgun (WGS) entry which is preliminary data.</text>
</comment>
<dbReference type="Proteomes" id="UP000306340">
    <property type="component" value="Unassembled WGS sequence"/>
</dbReference>
<dbReference type="RefSeq" id="WP_136792089.1">
    <property type="nucleotide sequence ID" value="NZ_SWAU01000059.1"/>
</dbReference>
<organism evidence="1 2">
    <name type="scientific">Cereibacter changlensis</name>
    <dbReference type="NCBI Taxonomy" id="402884"/>
    <lineage>
        <taxon>Bacteria</taxon>
        <taxon>Pseudomonadati</taxon>
        <taxon>Pseudomonadota</taxon>
        <taxon>Alphaproteobacteria</taxon>
        <taxon>Rhodobacterales</taxon>
        <taxon>Paracoccaceae</taxon>
        <taxon>Cereibacter</taxon>
    </lineage>
</organism>
<reference evidence="1 2" key="1">
    <citation type="submission" date="2019-04" db="EMBL/GenBank/DDBJ databases">
        <title>Crypto-aerobic microbial life in anoxic (sulfidic) marine sediments.</title>
        <authorList>
            <person name="Bhattacharya S."/>
            <person name="Roy C."/>
            <person name="Mondal N."/>
            <person name="Sarkar J."/>
            <person name="Mandal S."/>
            <person name="Rameez M.J."/>
            <person name="Ghosh W."/>
        </authorList>
    </citation>
    <scope>NUCLEOTIDE SEQUENCE [LARGE SCALE GENOMIC DNA]</scope>
    <source>
        <strain evidence="1 2">SBBC</strain>
    </source>
</reference>
<protein>
    <submittedName>
        <fullName evidence="1">Uncharacterized protein</fullName>
    </submittedName>
</protein>
<sequence length="227" mass="24600">MANGLMAFWADIDPDYVLRYQQWHSCEHIPERVSIPGFLAGRRYRAMDDAPRFLMMYETEGPQVLTSAAYMAALNAPTDWTREALTHFRKPVRTVYSILAAEGGGAGITAPYVRTMRFDLSDASAEARLATWTSAAAATAGVKQVRVWKSDAAGSDVATSERAIYGGGPGKQAFVALIEFLAPPGDDPIAAGDAAEPHVSESRRDAETETFWLEVARRAPALTGDTA</sequence>
<evidence type="ECO:0000313" key="2">
    <source>
        <dbReference type="Proteomes" id="UP000306340"/>
    </source>
</evidence>
<dbReference type="AlphaFoldDB" id="A0A4U0Z1R9"/>